<accession>A0ABU6NT23</accession>
<evidence type="ECO:0000313" key="2">
    <source>
        <dbReference type="Proteomes" id="UP001342826"/>
    </source>
</evidence>
<dbReference type="GeneID" id="301139192"/>
<dbReference type="RefSeq" id="WP_066224332.1">
    <property type="nucleotide sequence ID" value="NZ_JARTFS010000002.1"/>
</dbReference>
<organism evidence="1 2">
    <name type="scientific">Metabacillus fastidiosus</name>
    <dbReference type="NCBI Taxonomy" id="1458"/>
    <lineage>
        <taxon>Bacteria</taxon>
        <taxon>Bacillati</taxon>
        <taxon>Bacillota</taxon>
        <taxon>Bacilli</taxon>
        <taxon>Bacillales</taxon>
        <taxon>Bacillaceae</taxon>
        <taxon>Metabacillus</taxon>
    </lineage>
</organism>
<comment type="caution">
    <text evidence="1">The sequence shown here is derived from an EMBL/GenBank/DDBJ whole genome shotgun (WGS) entry which is preliminary data.</text>
</comment>
<reference evidence="1 2" key="1">
    <citation type="submission" date="2023-03" db="EMBL/GenBank/DDBJ databases">
        <title>Bacillus Genome Sequencing.</title>
        <authorList>
            <person name="Dunlap C."/>
        </authorList>
    </citation>
    <scope>NUCLEOTIDE SEQUENCE [LARGE SCALE GENOMIC DNA]</scope>
    <source>
        <strain evidence="1 2">NRS-1717</strain>
    </source>
</reference>
<dbReference type="Proteomes" id="UP001342826">
    <property type="component" value="Unassembled WGS sequence"/>
</dbReference>
<dbReference type="EMBL" id="JARTFS010000002">
    <property type="protein sequence ID" value="MED4400296.1"/>
    <property type="molecule type" value="Genomic_DNA"/>
</dbReference>
<sequence>MTEVKLEMVLNFKNAKISEQDLQEIVLERFIRRGKNAGAMPYTVSDVKLTRMERPLAKREKRVFSLKGYNRTPNAAQSQYAIDFLASLLVQEESLDRIVYSLNVKDILISIVNLLGENIFKLNRRTLNELIDYVEAKAFEDNSGMEDIEFSLLDSEAIIKILDRQNP</sequence>
<name>A0ABU6NT23_9BACI</name>
<proteinExistence type="predicted"/>
<gene>
    <name evidence="1" type="ORF">P9271_02845</name>
</gene>
<protein>
    <submittedName>
        <fullName evidence="1">Uncharacterized protein</fullName>
    </submittedName>
</protein>
<evidence type="ECO:0000313" key="1">
    <source>
        <dbReference type="EMBL" id="MED4400296.1"/>
    </source>
</evidence>
<keyword evidence="2" id="KW-1185">Reference proteome</keyword>